<dbReference type="RefSeq" id="WP_130180350.1">
    <property type="nucleotide sequence ID" value="NZ_CP035945.1"/>
</dbReference>
<name>A0A4P6LVC1_9FIRM</name>
<gene>
    <name evidence="3" type="primary">msmE_10</name>
    <name evidence="3" type="ORF">PMF13cell1_01516</name>
</gene>
<reference evidence="3 4" key="1">
    <citation type="submission" date="2019-01" db="EMBL/GenBank/DDBJ databases">
        <title>PMF-metabolizing Aryl O-demethylase.</title>
        <authorList>
            <person name="Kim M."/>
        </authorList>
    </citation>
    <scope>NUCLEOTIDE SEQUENCE [LARGE SCALE GENOMIC DNA]</scope>
    <source>
        <strain evidence="3 4">PMF1</strain>
    </source>
</reference>
<dbReference type="InterPro" id="IPR006059">
    <property type="entry name" value="SBP"/>
</dbReference>
<proteinExistence type="predicted"/>
<dbReference type="PROSITE" id="PS51257">
    <property type="entry name" value="PROKAR_LIPOPROTEIN"/>
    <property type="match status" value="1"/>
</dbReference>
<feature type="chain" id="PRO_5039585751" evidence="2">
    <location>
        <begin position="26"/>
        <end position="460"/>
    </location>
</feature>
<evidence type="ECO:0000256" key="1">
    <source>
        <dbReference type="SAM" id="MobiDB-lite"/>
    </source>
</evidence>
<dbReference type="SUPFAM" id="SSF53850">
    <property type="entry name" value="Periplasmic binding protein-like II"/>
    <property type="match status" value="1"/>
</dbReference>
<feature type="region of interest" description="Disordered" evidence="1">
    <location>
        <begin position="28"/>
        <end position="49"/>
    </location>
</feature>
<keyword evidence="2" id="KW-0732">Signal</keyword>
<evidence type="ECO:0000313" key="3">
    <source>
        <dbReference type="EMBL" id="QBE95989.1"/>
    </source>
</evidence>
<organism evidence="3 4">
    <name type="scientific">Blautia producta</name>
    <dbReference type="NCBI Taxonomy" id="33035"/>
    <lineage>
        <taxon>Bacteria</taxon>
        <taxon>Bacillati</taxon>
        <taxon>Bacillota</taxon>
        <taxon>Clostridia</taxon>
        <taxon>Lachnospirales</taxon>
        <taxon>Lachnospiraceae</taxon>
        <taxon>Blautia</taxon>
    </lineage>
</organism>
<dbReference type="Gene3D" id="3.40.190.10">
    <property type="entry name" value="Periplasmic binding protein-like II"/>
    <property type="match status" value="2"/>
</dbReference>
<accession>A0A4P6LVC1</accession>
<dbReference type="AlphaFoldDB" id="A0A4P6LVC1"/>
<dbReference type="InterPro" id="IPR050490">
    <property type="entry name" value="Bact_solute-bd_prot1"/>
</dbReference>
<evidence type="ECO:0000256" key="2">
    <source>
        <dbReference type="SAM" id="SignalP"/>
    </source>
</evidence>
<feature type="compositionally biased region" description="Basic and acidic residues" evidence="1">
    <location>
        <begin position="31"/>
        <end position="49"/>
    </location>
</feature>
<dbReference type="Proteomes" id="UP000289794">
    <property type="component" value="Chromosome"/>
</dbReference>
<feature type="signal peptide" evidence="2">
    <location>
        <begin position="1"/>
        <end position="25"/>
    </location>
</feature>
<sequence>MRKRFLKKMYAVSMIGILAASTMLAGCGDSSSEKGSEEKTSESNKDSGDQIEIKLSTTWTQGSVAQDNIAELIADFEKEHPNVKIEHDALSTGDLRTKLTVQAASGDMPDVSWCPQSYAREFIKDGLIIDWADIVEEDPDWHQWFADPVIEALTETDGKILLAPLEASIDGLYYNKAMFDEHGWTAPKTWDEFMALIPQIKEAGITPLVTGGKDSRFAWMASAFLVRSGGLDNFRSLCYGDDLTNWNDESTGFPTAVTKFKEMVDAGAFPNGVMGMSATEADQMFANEEAAMYYEGAWKVGNFESAGGPEFLEKLDRLDWPVMTDCTDGNPDTRVGGCFIGVMVKAGNDAEKEKLCVELAKAICSPDFGIPLMEEGGQVYPGVAEYDRTTCSDIMNKMIEAFHAADSYIPSMDGIAPPAVDLAIKQTAFPGIITGELDVQQAVDEVQKAAEDYAASLKNQ</sequence>
<dbReference type="KEGG" id="bpro:PMF13cell1_01516"/>
<protein>
    <submittedName>
        <fullName evidence="3">Multiple sugar-binding protein</fullName>
    </submittedName>
</protein>
<dbReference type="Pfam" id="PF01547">
    <property type="entry name" value="SBP_bac_1"/>
    <property type="match status" value="1"/>
</dbReference>
<evidence type="ECO:0000313" key="4">
    <source>
        <dbReference type="Proteomes" id="UP000289794"/>
    </source>
</evidence>
<dbReference type="EMBL" id="CP035945">
    <property type="protein sequence ID" value="QBE95989.1"/>
    <property type="molecule type" value="Genomic_DNA"/>
</dbReference>
<dbReference type="PANTHER" id="PTHR43649">
    <property type="entry name" value="ARABINOSE-BINDING PROTEIN-RELATED"/>
    <property type="match status" value="1"/>
</dbReference>